<feature type="domain" description="PPi-type phosphoenolpyruvate carboxykinase lobe 2" evidence="1">
    <location>
        <begin position="510"/>
        <end position="618"/>
    </location>
</feature>
<dbReference type="Pfam" id="PF26300">
    <property type="entry name" value="PEPCK_PPi_lobe_2"/>
    <property type="match status" value="1"/>
</dbReference>
<gene>
    <name evidence="2" type="ORF">P9H32_09920</name>
</gene>
<name>A0ABU5MXL2_9BACT</name>
<evidence type="ECO:0000313" key="2">
    <source>
        <dbReference type="EMBL" id="MDZ8118944.1"/>
    </source>
</evidence>
<dbReference type="EMBL" id="JARVCO010000010">
    <property type="protein sequence ID" value="MDZ8118944.1"/>
    <property type="molecule type" value="Genomic_DNA"/>
</dbReference>
<evidence type="ECO:0000313" key="3">
    <source>
        <dbReference type="Proteomes" id="UP001290861"/>
    </source>
</evidence>
<dbReference type="Proteomes" id="UP001290861">
    <property type="component" value="Unassembled WGS sequence"/>
</dbReference>
<reference evidence="2 3" key="1">
    <citation type="journal article" date="2024" name="Appl. Environ. Microbiol.">
        <title>Pontiella agarivorans sp. nov., a novel marine anaerobic bacterium capable of degrading macroalgal polysaccharides and fixing nitrogen.</title>
        <authorList>
            <person name="Liu N."/>
            <person name="Kivenson V."/>
            <person name="Peng X."/>
            <person name="Cui Z."/>
            <person name="Lankiewicz T.S."/>
            <person name="Gosselin K.M."/>
            <person name="English C.J."/>
            <person name="Blair E.M."/>
            <person name="O'Malley M.A."/>
            <person name="Valentine D.L."/>
        </authorList>
    </citation>
    <scope>NUCLEOTIDE SEQUENCE [LARGE SCALE GENOMIC DNA]</scope>
    <source>
        <strain evidence="2 3">NLcol2</strain>
    </source>
</reference>
<comment type="caution">
    <text evidence="2">The sequence shown here is derived from an EMBL/GenBank/DDBJ whole genome shotgun (WGS) entry which is preliminary data.</text>
</comment>
<dbReference type="InterPro" id="IPR058710">
    <property type="entry name" value="PEPCK_lobe_2"/>
</dbReference>
<keyword evidence="3" id="KW-1185">Reference proteome</keyword>
<dbReference type="RefSeq" id="WP_322608737.1">
    <property type="nucleotide sequence ID" value="NZ_JARVCO010000010.1"/>
</dbReference>
<proteinExistence type="predicted"/>
<organism evidence="2 3">
    <name type="scientific">Pontiella agarivorans</name>
    <dbReference type="NCBI Taxonomy" id="3038953"/>
    <lineage>
        <taxon>Bacteria</taxon>
        <taxon>Pseudomonadati</taxon>
        <taxon>Kiritimatiellota</taxon>
        <taxon>Kiritimatiellia</taxon>
        <taxon>Kiritimatiellales</taxon>
        <taxon>Pontiellaceae</taxon>
        <taxon>Pontiella</taxon>
    </lineage>
</organism>
<sequence length="1149" mass="128594">MKDLKKSLGIGVDQASKSHRKSLVSYLNLKLSALDQPIYEKTDGKELDIAFDLINNIKEKNRILHDYLCPVDQRIQHFLNEYLSDACDEVPTLPNKTLTLDRHGLARELSLPPHKDEFIANGVESYRIQQGVLHNPKHDRRTTKGVFHICEGGFPVPADKLEVPKQTYAKLLEVALNPPEEHMQLPFTSAQEKKAATQVSLLLRPMVSPEVPGFLPEKNMEVRFFVPGNFVCNLDFVESIFGNAGDPYLPENDAALDPDSWTGYTGCVILAPHICGLKKKDLGLPYIDDATERQKRDGMCWASPDELYNGGTPFKITARDESGVMVTIIGDNYFGYCKKEVKTQIGFAANLYGLCEEEHAGGALALPQYNLAERFSPDGTLTQLDHTMANVMHVLGDKVTIHPEGYATDNEHPNVFFVPETAEFSIPDQSVTWSKSGKTQSLKLLEDRVFIYPSGYRVALKQSPTAGTWRLVGTMAEGTLCHKPCTVSGGGKSEISKSLTDAMISGSIFVADIENDLNAVQEILDKDYSVRFKVPREEGHKTRPILGNERSLGSVIKLLNPSEENTDEFNEWLASVPNRIKGLVFLLKRFYKPEWGDDWRSHLSVDFINGEKGHELKFDGKKVKGNYLRVGMDTDGIWRTSKLRTDFIPAEKIQWEDDISASIVVPSDKLTDLNPDYAECKSVKIVDNCESRLFQRPDEAINRGFDKAAEADMAAPNNFLSNFAPLHKSVAQEIMDHSVMYHQYTKPMRKLIKKAAESKNPDQLFVDSAQPRIVDGKPTKNPRYLQTRPDLVDGMPKYLALTSTCLFRKIKAGNPLFTPVNAVLPGRRNNPAEPGIRPLAVYGPIHYQELPELFMDFICSLTGKSPSTTGAGTEGALTKGPFNALPATADLNNALLSFILTGSNGFSTAAGYIGTKHKVEHDISILIPELWCRLSVAERDPKHMIAAGQLEKLEDFEHEGKPVLASRLGYRITKRFVNDFIGKVFEAPKTVFEPDMLKPELQGMDEYVDGINNIMETQQMIARRYIEDGSVESFIPPLKALIYIMAEGTCEGMDAADPTFRSMFERDAVLASDWYKERLKLKQQRKADACRKHIEYLNNFISQKHNTAEVERLDCKARLETVEKRLAYVETDAYIEDLVGTIGADPIAV</sequence>
<accession>A0ABU5MXL2</accession>
<evidence type="ECO:0000259" key="1">
    <source>
        <dbReference type="Pfam" id="PF26300"/>
    </source>
</evidence>
<protein>
    <recommendedName>
        <fullName evidence="1">PPi-type phosphoenolpyruvate carboxykinase lobe 2 domain-containing protein</fullName>
    </recommendedName>
</protein>